<name>A0AAD8XWY8_9STRA</name>
<reference evidence="1" key="1">
    <citation type="submission" date="2023-06" db="EMBL/GenBank/DDBJ databases">
        <title>Survivors Of The Sea: Transcriptome response of Skeletonema marinoi to long-term dormancy.</title>
        <authorList>
            <person name="Pinder M.I.M."/>
            <person name="Kourtchenko O."/>
            <person name="Robertson E.K."/>
            <person name="Larsson T."/>
            <person name="Maumus F."/>
            <person name="Osuna-Cruz C.M."/>
            <person name="Vancaester E."/>
            <person name="Stenow R."/>
            <person name="Vandepoele K."/>
            <person name="Ploug H."/>
            <person name="Bruchert V."/>
            <person name="Godhe A."/>
            <person name="Topel M."/>
        </authorList>
    </citation>
    <scope>NUCLEOTIDE SEQUENCE</scope>
    <source>
        <strain evidence="1">R05AC</strain>
    </source>
</reference>
<evidence type="ECO:0000313" key="1">
    <source>
        <dbReference type="EMBL" id="KAK1735444.1"/>
    </source>
</evidence>
<organism evidence="1 2">
    <name type="scientific">Skeletonema marinoi</name>
    <dbReference type="NCBI Taxonomy" id="267567"/>
    <lineage>
        <taxon>Eukaryota</taxon>
        <taxon>Sar</taxon>
        <taxon>Stramenopiles</taxon>
        <taxon>Ochrophyta</taxon>
        <taxon>Bacillariophyta</taxon>
        <taxon>Coscinodiscophyceae</taxon>
        <taxon>Thalassiosirophycidae</taxon>
        <taxon>Thalassiosirales</taxon>
        <taxon>Skeletonemataceae</taxon>
        <taxon>Skeletonema</taxon>
        <taxon>Skeletonema marinoi-dohrnii complex</taxon>
    </lineage>
</organism>
<gene>
    <name evidence="1" type="ORF">QTG54_014058</name>
</gene>
<accession>A0AAD8XWY8</accession>
<keyword evidence="2" id="KW-1185">Reference proteome</keyword>
<protein>
    <submittedName>
        <fullName evidence="1">Uncharacterized protein</fullName>
    </submittedName>
</protein>
<comment type="caution">
    <text evidence="1">The sequence shown here is derived from an EMBL/GenBank/DDBJ whole genome shotgun (WGS) entry which is preliminary data.</text>
</comment>
<evidence type="ECO:0000313" key="2">
    <source>
        <dbReference type="Proteomes" id="UP001224775"/>
    </source>
</evidence>
<sequence length="173" mass="18396">MHSLVKKRHLTSSISITLAFLLHHLPTTTMKLSVASLVFFLSVGGVAASQDLLLRGSETSNTQFSRPSRQLKNPNAKGKPAVVNWRCKDSPFDTCATFAAGRGGGDTCQQCCECECDETTDAVVEATPKCSDLQEEDALTSVSCSDDGMVDYNATIGSCDTICETACGLESST</sequence>
<dbReference type="EMBL" id="JATAAI010000034">
    <property type="protein sequence ID" value="KAK1735444.1"/>
    <property type="molecule type" value="Genomic_DNA"/>
</dbReference>
<proteinExistence type="predicted"/>
<dbReference type="AlphaFoldDB" id="A0AAD8XWY8"/>
<dbReference type="Proteomes" id="UP001224775">
    <property type="component" value="Unassembled WGS sequence"/>
</dbReference>